<dbReference type="CDD" id="cd00067">
    <property type="entry name" value="GAL4"/>
    <property type="match status" value="1"/>
</dbReference>
<dbReference type="InterPro" id="IPR036864">
    <property type="entry name" value="Zn2-C6_fun-type_DNA-bd_sf"/>
</dbReference>
<dbReference type="SUPFAM" id="SSF57701">
    <property type="entry name" value="Zn2/Cys6 DNA-binding domain"/>
    <property type="match status" value="1"/>
</dbReference>
<dbReference type="PANTHER" id="PTHR47784">
    <property type="entry name" value="STEROL UPTAKE CONTROL PROTEIN 2"/>
    <property type="match status" value="1"/>
</dbReference>
<dbReference type="InterPro" id="IPR001138">
    <property type="entry name" value="Zn2Cys6_DnaBD"/>
</dbReference>
<sequence length="395" mass="44940">MPRRTHKKSRNGCIECKRRHIKCDEKRPICSHCISSERLCEYSNTTFTVMQYSRISRKRTSSPSVSTESSISNLLPDYSASSQLDASANMLHAELFYHLLTETLPSLCKSGNSRGLLHKEVMNHALATPYLMNELLALAALHLSIIRDTQKEFYRHHSTQLQNHALRMFYETDPHANLEPPVPAFILSSMLGMHLLCDILIYQDHDFQAFLDRFIHYLRIHRGVRTVIGSNWDQIKETSLKPILKDAEASLQNHTGDGEMCNRLLELIKASKLGPSLNETYEQAIKALQSSFNASQSGAIVDNIQGALAWPIMVTGEYTDMLVHRRPEALVILAHYAVILYSCRDAWLFGDGGRFLIRSIDRYLGPQWADWLYWPNRVLAESTTPCLHGTSSLPQ</sequence>
<accession>A0A5N6JEG9</accession>
<dbReference type="PROSITE" id="PS00463">
    <property type="entry name" value="ZN2_CY6_FUNGAL_1"/>
    <property type="match status" value="1"/>
</dbReference>
<dbReference type="SMART" id="SM00066">
    <property type="entry name" value="GAL4"/>
    <property type="match status" value="1"/>
</dbReference>
<organism evidence="6 7">
    <name type="scientific">Aspergillus minisclerotigenes</name>
    <dbReference type="NCBI Taxonomy" id="656917"/>
    <lineage>
        <taxon>Eukaryota</taxon>
        <taxon>Fungi</taxon>
        <taxon>Dikarya</taxon>
        <taxon>Ascomycota</taxon>
        <taxon>Pezizomycotina</taxon>
        <taxon>Eurotiomycetes</taxon>
        <taxon>Eurotiomycetidae</taxon>
        <taxon>Eurotiales</taxon>
        <taxon>Aspergillaceae</taxon>
        <taxon>Aspergillus</taxon>
        <taxon>Aspergillus subgen. Circumdati</taxon>
    </lineage>
</organism>
<evidence type="ECO:0000313" key="7">
    <source>
        <dbReference type="Proteomes" id="UP000326289"/>
    </source>
</evidence>
<evidence type="ECO:0000313" key="6">
    <source>
        <dbReference type="EMBL" id="KAB8276203.1"/>
    </source>
</evidence>
<reference evidence="6 7" key="1">
    <citation type="submission" date="2019-04" db="EMBL/GenBank/DDBJ databases">
        <title>Fungal friends and foes A comparative genomics study of 23 Aspergillus species from section Flavi.</title>
        <authorList>
            <consortium name="DOE Joint Genome Institute"/>
            <person name="Kjaerbolling I."/>
            <person name="Vesth T.C."/>
            <person name="Frisvad J.C."/>
            <person name="Nybo J.L."/>
            <person name="Theobald S."/>
            <person name="Kildgaard S."/>
            <person name="Petersen T.I."/>
            <person name="Kuo A."/>
            <person name="Sato A."/>
            <person name="Lyhne E.K."/>
            <person name="Kogle M.E."/>
            <person name="Wiebenga A."/>
            <person name="Kun R.S."/>
            <person name="Lubbers R.J."/>
            <person name="Makela M.R."/>
            <person name="Barry K."/>
            <person name="Chovatia M."/>
            <person name="Clum A."/>
            <person name="Daum C."/>
            <person name="Haridas S."/>
            <person name="He G."/>
            <person name="LaButti K."/>
            <person name="Lipzen A."/>
            <person name="Mondo S."/>
            <person name="Pangilinan J."/>
            <person name="Riley R."/>
            <person name="Salamov A."/>
            <person name="Simmons B.A."/>
            <person name="Magnuson J.K."/>
            <person name="Henrissat B."/>
            <person name="Mortensen U.H."/>
            <person name="Larsen T.O."/>
            <person name="De vries R.P."/>
            <person name="Grigoriev I.V."/>
            <person name="Machida M."/>
            <person name="Baker S.E."/>
            <person name="Andersen M.R."/>
        </authorList>
    </citation>
    <scope>NUCLEOTIDE SEQUENCE [LARGE SCALE GENOMIC DNA]</scope>
    <source>
        <strain evidence="6 7">CBS 117635</strain>
    </source>
</reference>
<proteinExistence type="predicted"/>
<protein>
    <recommendedName>
        <fullName evidence="5">Zn(2)-C6 fungal-type domain-containing protein</fullName>
    </recommendedName>
</protein>
<dbReference type="Pfam" id="PF00172">
    <property type="entry name" value="Zn_clus"/>
    <property type="match status" value="1"/>
</dbReference>
<dbReference type="PANTHER" id="PTHR47784:SF4">
    <property type="entry name" value="ZN(II)2CYS6 TRANSCRIPTION FACTOR (EUROFUNG)"/>
    <property type="match status" value="1"/>
</dbReference>
<dbReference type="GO" id="GO:0003677">
    <property type="term" value="F:DNA binding"/>
    <property type="evidence" value="ECO:0007669"/>
    <property type="project" value="UniProtKB-KW"/>
</dbReference>
<dbReference type="Proteomes" id="UP000326289">
    <property type="component" value="Unassembled WGS sequence"/>
</dbReference>
<keyword evidence="3" id="KW-0804">Transcription</keyword>
<dbReference type="PROSITE" id="PS50048">
    <property type="entry name" value="ZN2_CY6_FUNGAL_2"/>
    <property type="match status" value="1"/>
</dbReference>
<dbReference type="GO" id="GO:0008270">
    <property type="term" value="F:zinc ion binding"/>
    <property type="evidence" value="ECO:0007669"/>
    <property type="project" value="InterPro"/>
</dbReference>
<dbReference type="AlphaFoldDB" id="A0A5N6JEG9"/>
<dbReference type="EMBL" id="ML732778">
    <property type="protein sequence ID" value="KAB8276203.1"/>
    <property type="molecule type" value="Genomic_DNA"/>
</dbReference>
<dbReference type="InterPro" id="IPR053157">
    <property type="entry name" value="Sterol_Uptake_Regulator"/>
</dbReference>
<evidence type="ECO:0000256" key="1">
    <source>
        <dbReference type="ARBA" id="ARBA00023015"/>
    </source>
</evidence>
<keyword evidence="1" id="KW-0805">Transcription regulation</keyword>
<evidence type="ECO:0000256" key="2">
    <source>
        <dbReference type="ARBA" id="ARBA00023125"/>
    </source>
</evidence>
<dbReference type="GO" id="GO:0001228">
    <property type="term" value="F:DNA-binding transcription activator activity, RNA polymerase II-specific"/>
    <property type="evidence" value="ECO:0007669"/>
    <property type="project" value="TreeGrafter"/>
</dbReference>
<evidence type="ECO:0000256" key="4">
    <source>
        <dbReference type="ARBA" id="ARBA00023242"/>
    </source>
</evidence>
<evidence type="ECO:0000259" key="5">
    <source>
        <dbReference type="PROSITE" id="PS50048"/>
    </source>
</evidence>
<evidence type="ECO:0000256" key="3">
    <source>
        <dbReference type="ARBA" id="ARBA00023163"/>
    </source>
</evidence>
<keyword evidence="7" id="KW-1185">Reference proteome</keyword>
<keyword evidence="2" id="KW-0238">DNA-binding</keyword>
<keyword evidence="4" id="KW-0539">Nucleus</keyword>
<name>A0A5N6JEG9_9EURO</name>
<dbReference type="Gene3D" id="4.10.240.10">
    <property type="entry name" value="Zn(2)-C6 fungal-type DNA-binding domain"/>
    <property type="match status" value="1"/>
</dbReference>
<feature type="domain" description="Zn(2)-C6 fungal-type" evidence="5">
    <location>
        <begin position="12"/>
        <end position="42"/>
    </location>
</feature>
<gene>
    <name evidence="6" type="ORF">BDV30DRAFT_206856</name>
</gene>